<sequence length="23" mass="2804">MLFLAFFQCNFLCFCFNSLLIIR</sequence>
<proteinExistence type="predicted"/>
<evidence type="ECO:0000313" key="1">
    <source>
        <dbReference type="EnsemblMetazoa" id="tetur07g05530.1"/>
    </source>
</evidence>
<dbReference type="Proteomes" id="UP000015104">
    <property type="component" value="Unassembled WGS sequence"/>
</dbReference>
<dbReference type="EnsemblMetazoa" id="tetur07g05530.1">
    <property type="protein sequence ID" value="tetur07g05530.1"/>
    <property type="gene ID" value="tetur07g05530"/>
</dbReference>
<reference evidence="1" key="2">
    <citation type="submission" date="2015-06" db="UniProtKB">
        <authorList>
            <consortium name="EnsemblMetazoa"/>
        </authorList>
    </citation>
    <scope>IDENTIFICATION</scope>
</reference>
<dbReference type="AlphaFoldDB" id="T1K9M9"/>
<keyword evidence="2" id="KW-1185">Reference proteome</keyword>
<accession>T1K9M9</accession>
<name>T1K9M9_TETUR</name>
<protein>
    <submittedName>
        <fullName evidence="1">Uncharacterized protein</fullName>
    </submittedName>
</protein>
<reference evidence="2" key="1">
    <citation type="submission" date="2011-08" db="EMBL/GenBank/DDBJ databases">
        <authorList>
            <person name="Rombauts S."/>
        </authorList>
    </citation>
    <scope>NUCLEOTIDE SEQUENCE</scope>
    <source>
        <strain evidence="2">London</strain>
    </source>
</reference>
<evidence type="ECO:0000313" key="2">
    <source>
        <dbReference type="Proteomes" id="UP000015104"/>
    </source>
</evidence>
<dbReference type="HOGENOM" id="CLU_3423452_0_0_1"/>
<dbReference type="EMBL" id="CAEY01001892">
    <property type="status" value="NOT_ANNOTATED_CDS"/>
    <property type="molecule type" value="Genomic_DNA"/>
</dbReference>
<organism evidence="1 2">
    <name type="scientific">Tetranychus urticae</name>
    <name type="common">Two-spotted spider mite</name>
    <dbReference type="NCBI Taxonomy" id="32264"/>
    <lineage>
        <taxon>Eukaryota</taxon>
        <taxon>Metazoa</taxon>
        <taxon>Ecdysozoa</taxon>
        <taxon>Arthropoda</taxon>
        <taxon>Chelicerata</taxon>
        <taxon>Arachnida</taxon>
        <taxon>Acari</taxon>
        <taxon>Acariformes</taxon>
        <taxon>Trombidiformes</taxon>
        <taxon>Prostigmata</taxon>
        <taxon>Eleutherengona</taxon>
        <taxon>Raphignathae</taxon>
        <taxon>Tetranychoidea</taxon>
        <taxon>Tetranychidae</taxon>
        <taxon>Tetranychus</taxon>
    </lineage>
</organism>